<evidence type="ECO:0000313" key="3">
    <source>
        <dbReference type="Proteomes" id="UP001381693"/>
    </source>
</evidence>
<protein>
    <submittedName>
        <fullName evidence="2">Uncharacterized protein</fullName>
    </submittedName>
</protein>
<feature type="compositionally biased region" description="Acidic residues" evidence="1">
    <location>
        <begin position="14"/>
        <end position="23"/>
    </location>
</feature>
<gene>
    <name evidence="2" type="ORF">SK128_019887</name>
</gene>
<reference evidence="2 3" key="1">
    <citation type="submission" date="2023-11" db="EMBL/GenBank/DDBJ databases">
        <title>Halocaridina rubra genome assembly.</title>
        <authorList>
            <person name="Smith C."/>
        </authorList>
    </citation>
    <scope>NUCLEOTIDE SEQUENCE [LARGE SCALE GENOMIC DNA]</scope>
    <source>
        <strain evidence="2">EP-1</strain>
        <tissue evidence="2">Whole</tissue>
    </source>
</reference>
<name>A0AAN8WIY7_HALRR</name>
<feature type="non-terminal residue" evidence="2">
    <location>
        <position position="186"/>
    </location>
</feature>
<feature type="compositionally biased region" description="Low complexity" evidence="1">
    <location>
        <begin position="25"/>
        <end position="36"/>
    </location>
</feature>
<accession>A0AAN8WIY7</accession>
<dbReference type="EMBL" id="JAXCGZ010019651">
    <property type="protein sequence ID" value="KAK7065912.1"/>
    <property type="molecule type" value="Genomic_DNA"/>
</dbReference>
<organism evidence="2 3">
    <name type="scientific">Halocaridina rubra</name>
    <name type="common">Hawaiian red shrimp</name>
    <dbReference type="NCBI Taxonomy" id="373956"/>
    <lineage>
        <taxon>Eukaryota</taxon>
        <taxon>Metazoa</taxon>
        <taxon>Ecdysozoa</taxon>
        <taxon>Arthropoda</taxon>
        <taxon>Crustacea</taxon>
        <taxon>Multicrustacea</taxon>
        <taxon>Malacostraca</taxon>
        <taxon>Eumalacostraca</taxon>
        <taxon>Eucarida</taxon>
        <taxon>Decapoda</taxon>
        <taxon>Pleocyemata</taxon>
        <taxon>Caridea</taxon>
        <taxon>Atyoidea</taxon>
        <taxon>Atyidae</taxon>
        <taxon>Halocaridina</taxon>
    </lineage>
</organism>
<evidence type="ECO:0000313" key="2">
    <source>
        <dbReference type="EMBL" id="KAK7065912.1"/>
    </source>
</evidence>
<keyword evidence="3" id="KW-1185">Reference proteome</keyword>
<sequence length="186" mass="19572">MKTVMLAGSRPDEESSFQEDMDMEGSQQGGSAAVSSSGANMTTFGIVTLPATGGSVSGGSAVSLSMPRLVSSGNAMGSNSLLHCQLRHGAGGQRGRPPHWSKLPLYRRHRKGCDGKEEEEDSNTCSEGVWTSPTLPKVALEFLSNVSPEAAEAFSLLFSNPASTAIPVFTDQTLDMMGNFAHAVYV</sequence>
<feature type="region of interest" description="Disordered" evidence="1">
    <location>
        <begin position="1"/>
        <end position="36"/>
    </location>
</feature>
<evidence type="ECO:0000256" key="1">
    <source>
        <dbReference type="SAM" id="MobiDB-lite"/>
    </source>
</evidence>
<comment type="caution">
    <text evidence="2">The sequence shown here is derived from an EMBL/GenBank/DDBJ whole genome shotgun (WGS) entry which is preliminary data.</text>
</comment>
<proteinExistence type="predicted"/>
<dbReference type="Proteomes" id="UP001381693">
    <property type="component" value="Unassembled WGS sequence"/>
</dbReference>
<dbReference type="AlphaFoldDB" id="A0AAN8WIY7"/>